<evidence type="ECO:0000313" key="4">
    <source>
        <dbReference type="Proteomes" id="UP000317369"/>
    </source>
</evidence>
<dbReference type="PANTHER" id="PTHR40446">
    <property type="entry name" value="N-ACETYLGLUCOSAMINE-1-PHOSPHODIESTER ALPHA-N-ACETYLGLUCOSAMINIDASE"/>
    <property type="match status" value="1"/>
</dbReference>
<dbReference type="Proteomes" id="UP000317369">
    <property type="component" value="Chromosome"/>
</dbReference>
<name>A0A517YRF2_9BACT</name>
<dbReference type="OrthoDB" id="9809781at2"/>
<dbReference type="EMBL" id="CP036425">
    <property type="protein sequence ID" value="QDU32807.1"/>
    <property type="molecule type" value="Genomic_DNA"/>
</dbReference>
<sequence length="479" mass="51727" precursor="true">MMKSALGLLSAGMILSIATAAQAWETSNPFDGVVYSKLRNKDAHQFLGWSYSPLAVDVMEIDLEAEGINFKTTPSNGSKAGDTTRQTTMQFMQSSDTEIAINTNFYGTTFSPYTETDNIGLMYSDGQLVSSFSSAWPAINISSKNEVELVTSYYQNQYAYFNAFAGSDVIVENSQLTGNGQIDHATSRHPRTSVGYNAAENKLILMTVDGRDSSRTIGVTNNELAKLMQGFGATWAINLDGGGSTQMTMNNGTAHYVNNPSDKYRKVGGNFGVNANINNTYSELASFEHGNLAKFDKNLDWSGTSNNIASSSSFEVITGDAAEGNSALKLTINEASSSSDWLTRMVSASGSAANNTKFEANGFIGIWAKTTDADQFLSLALDEGSDLEKSTKKALVADGNWHYYEWNLDDADQWDSFVGNGKIDSATFSLDSILLSGKSNSVTFIDNLKHDTVSSMIIPEPATLSLLAISGLALLRSKR</sequence>
<dbReference type="InterPro" id="IPR018711">
    <property type="entry name" value="NAGPA"/>
</dbReference>
<proteinExistence type="predicted"/>
<keyword evidence="4" id="KW-1185">Reference proteome</keyword>
<evidence type="ECO:0000313" key="3">
    <source>
        <dbReference type="EMBL" id="QDU32807.1"/>
    </source>
</evidence>
<dbReference type="KEGG" id="pcor:KS4_08430"/>
<feature type="domain" description="Phosphodiester glycosidase" evidence="2">
    <location>
        <begin position="97"/>
        <end position="273"/>
    </location>
</feature>
<organism evidence="3 4">
    <name type="scientific">Poriferisphaera corsica</name>
    <dbReference type="NCBI Taxonomy" id="2528020"/>
    <lineage>
        <taxon>Bacteria</taxon>
        <taxon>Pseudomonadati</taxon>
        <taxon>Planctomycetota</taxon>
        <taxon>Phycisphaerae</taxon>
        <taxon>Phycisphaerales</taxon>
        <taxon>Phycisphaeraceae</taxon>
        <taxon>Poriferisphaera</taxon>
    </lineage>
</organism>
<dbReference type="Gene3D" id="2.60.120.260">
    <property type="entry name" value="Galactose-binding domain-like"/>
    <property type="match status" value="1"/>
</dbReference>
<accession>A0A517YRF2</accession>
<evidence type="ECO:0000256" key="1">
    <source>
        <dbReference type="SAM" id="SignalP"/>
    </source>
</evidence>
<reference evidence="3 4" key="1">
    <citation type="submission" date="2019-02" db="EMBL/GenBank/DDBJ databases">
        <title>Deep-cultivation of Planctomycetes and their phenomic and genomic characterization uncovers novel biology.</title>
        <authorList>
            <person name="Wiegand S."/>
            <person name="Jogler M."/>
            <person name="Boedeker C."/>
            <person name="Pinto D."/>
            <person name="Vollmers J."/>
            <person name="Rivas-Marin E."/>
            <person name="Kohn T."/>
            <person name="Peeters S.H."/>
            <person name="Heuer A."/>
            <person name="Rast P."/>
            <person name="Oberbeckmann S."/>
            <person name="Bunk B."/>
            <person name="Jeske O."/>
            <person name="Meyerdierks A."/>
            <person name="Storesund J.E."/>
            <person name="Kallscheuer N."/>
            <person name="Luecker S."/>
            <person name="Lage O.M."/>
            <person name="Pohl T."/>
            <person name="Merkel B.J."/>
            <person name="Hornburger P."/>
            <person name="Mueller R.-W."/>
            <person name="Bruemmer F."/>
            <person name="Labrenz M."/>
            <person name="Spormann A.M."/>
            <person name="Op den Camp H."/>
            <person name="Overmann J."/>
            <person name="Amann R."/>
            <person name="Jetten M.S.M."/>
            <person name="Mascher T."/>
            <person name="Medema M.H."/>
            <person name="Devos D.P."/>
            <person name="Kaster A.-K."/>
            <person name="Ovreas L."/>
            <person name="Rohde M."/>
            <person name="Galperin M.Y."/>
            <person name="Jogler C."/>
        </authorList>
    </citation>
    <scope>NUCLEOTIDE SEQUENCE [LARGE SCALE GENOMIC DNA]</scope>
    <source>
        <strain evidence="3 4">KS4</strain>
    </source>
</reference>
<dbReference type="Pfam" id="PF09992">
    <property type="entry name" value="NAGPA"/>
    <property type="match status" value="1"/>
</dbReference>
<dbReference type="RefSeq" id="WP_145074951.1">
    <property type="nucleotide sequence ID" value="NZ_CP036425.1"/>
</dbReference>
<feature type="chain" id="PRO_5021858054" description="Phosphodiester glycosidase domain-containing protein" evidence="1">
    <location>
        <begin position="24"/>
        <end position="479"/>
    </location>
</feature>
<keyword evidence="1" id="KW-0732">Signal</keyword>
<dbReference type="PANTHER" id="PTHR40446:SF2">
    <property type="entry name" value="N-ACETYLGLUCOSAMINE-1-PHOSPHODIESTER ALPHA-N-ACETYLGLUCOSAMINIDASE"/>
    <property type="match status" value="1"/>
</dbReference>
<gene>
    <name evidence="3" type="ORF">KS4_08430</name>
</gene>
<evidence type="ECO:0000259" key="2">
    <source>
        <dbReference type="Pfam" id="PF09992"/>
    </source>
</evidence>
<dbReference type="AlphaFoldDB" id="A0A517YRF2"/>
<feature type="signal peptide" evidence="1">
    <location>
        <begin position="1"/>
        <end position="23"/>
    </location>
</feature>
<protein>
    <recommendedName>
        <fullName evidence="2">Phosphodiester glycosidase domain-containing protein</fullName>
    </recommendedName>
</protein>